<dbReference type="InterPro" id="IPR057746">
    <property type="entry name" value="CpnT-like_N"/>
</dbReference>
<dbReference type="Pfam" id="PF14410">
    <property type="entry name" value="GH-E"/>
    <property type="match status" value="1"/>
</dbReference>
<sequence length="471" mass="50489">MTQDFDPAAVKRAALKYQQLARDVKQGVDGLHNKLSGLSGMAGNDNGAKDFCNEYDPAARDGMDAGAYAVNALNTCADLLFATAVNHENADSASAPNGQTVPASAPPVTPSITTPSIPSALGGSSPPSWWSSIEKYVQGAVWPNGDPEKLRQAMNTWCVNGEEIEGAIRRAFFPRDGANPITDVSHQRSPEIPQAVASMTLAHDAVKLLQTEWAAIGKTCGDLANRIEDVHNRVTNEMLILGGTVVATEAVAAVLVPLTIGGSEAVSKMVDTARLVATGERIAAILNEFRAAAQLSGLPNVAAGANLVRSIQTLGPLMNSRASLFLAEGAGLVPELTMAELYSRPSGLRVGTERAVQAAADKTADGKYFVSATDDTVLVPVSKSYDANILALPKTQDGKYFIDANGMRYPVDPVWHYGHVRGEELWRWQEVAAREGWSRQKWLDEMNNPRLYQIEDGPGNSGHYWELPRGK</sequence>
<organism evidence="4 5">
    <name type="scientific">Mycobacteroides abscessus</name>
    <dbReference type="NCBI Taxonomy" id="36809"/>
    <lineage>
        <taxon>Bacteria</taxon>
        <taxon>Bacillati</taxon>
        <taxon>Actinomycetota</taxon>
        <taxon>Actinomycetes</taxon>
        <taxon>Mycobacteriales</taxon>
        <taxon>Mycobacteriaceae</taxon>
        <taxon>Mycobacteroides</taxon>
    </lineage>
</organism>
<dbReference type="Pfam" id="PF25547">
    <property type="entry name" value="WXG100_2"/>
    <property type="match status" value="1"/>
</dbReference>
<dbReference type="AlphaFoldDB" id="A0ABD7HL13"/>
<evidence type="ECO:0000313" key="4">
    <source>
        <dbReference type="EMBL" id="RIT35159.1"/>
    </source>
</evidence>
<protein>
    <recommendedName>
        <fullName evidence="6">ADP-ribosyltransferse</fullName>
    </recommendedName>
</protein>
<feature type="region of interest" description="Disordered" evidence="1">
    <location>
        <begin position="90"/>
        <end position="124"/>
    </location>
</feature>
<feature type="domain" description="Toxin YqcG C-terminal" evidence="2">
    <location>
        <begin position="411"/>
        <end position="466"/>
    </location>
</feature>
<evidence type="ECO:0008006" key="6">
    <source>
        <dbReference type="Google" id="ProtNLM"/>
    </source>
</evidence>
<dbReference type="Proteomes" id="UP000284557">
    <property type="component" value="Unassembled WGS sequence"/>
</dbReference>
<evidence type="ECO:0000259" key="2">
    <source>
        <dbReference type="Pfam" id="PF14410"/>
    </source>
</evidence>
<comment type="caution">
    <text evidence="4">The sequence shown here is derived from an EMBL/GenBank/DDBJ whole genome shotgun (WGS) entry which is preliminary data.</text>
</comment>
<name>A0ABD7HL13_9MYCO</name>
<evidence type="ECO:0000313" key="5">
    <source>
        <dbReference type="Proteomes" id="UP000284557"/>
    </source>
</evidence>
<proteinExistence type="predicted"/>
<feature type="compositionally biased region" description="Low complexity" evidence="1">
    <location>
        <begin position="110"/>
        <end position="124"/>
    </location>
</feature>
<dbReference type="InterPro" id="IPR026835">
    <property type="entry name" value="YqcG_C"/>
</dbReference>
<accession>A0ABD7HL13</accession>
<feature type="domain" description="Outer membrane channel protein CpnT-like N-terminal" evidence="3">
    <location>
        <begin position="126"/>
        <end position="255"/>
    </location>
</feature>
<evidence type="ECO:0000256" key="1">
    <source>
        <dbReference type="SAM" id="MobiDB-lite"/>
    </source>
</evidence>
<dbReference type="RefSeq" id="WP_100480986.1">
    <property type="nucleotide sequence ID" value="NZ_QDET01000001.1"/>
</dbReference>
<reference evidence="4 5" key="1">
    <citation type="submission" date="2018-08" db="EMBL/GenBank/DDBJ databases">
        <title>Linezolid Resistance in Mycobacterium abscessus: MIC Distribution and Comprehensive Investigation of Resistance Mechanisms.</title>
        <authorList>
            <person name="Ye M."/>
            <person name="Xu L."/>
            <person name="Zou Y."/>
            <person name="Li B."/>
            <person name="Guo Q."/>
            <person name="Zhang Y."/>
            <person name="Zhan M."/>
            <person name="Xu B."/>
            <person name="Yu F."/>
            <person name="Zhang Z."/>
            <person name="Chu H."/>
        </authorList>
    </citation>
    <scope>NUCLEOTIDE SEQUENCE [LARGE SCALE GENOMIC DNA]</scope>
    <source>
        <strain evidence="4 5">G143</strain>
    </source>
</reference>
<gene>
    <name evidence="4" type="ORF">D2E76_18980</name>
</gene>
<evidence type="ECO:0000259" key="3">
    <source>
        <dbReference type="Pfam" id="PF25547"/>
    </source>
</evidence>
<dbReference type="EMBL" id="QXBN01000015">
    <property type="protein sequence ID" value="RIT35159.1"/>
    <property type="molecule type" value="Genomic_DNA"/>
</dbReference>